<dbReference type="InterPro" id="IPR023578">
    <property type="entry name" value="Ras_GEF_dom_sf"/>
</dbReference>
<dbReference type="GO" id="GO:0005085">
    <property type="term" value="F:guanyl-nucleotide exchange factor activity"/>
    <property type="evidence" value="ECO:0007669"/>
    <property type="project" value="UniProtKB-KW"/>
</dbReference>
<feature type="domain" description="Ras-GEF" evidence="5">
    <location>
        <begin position="856"/>
        <end position="1100"/>
    </location>
</feature>
<dbReference type="PANTHER" id="PTHR23113">
    <property type="entry name" value="GUANINE NUCLEOTIDE EXCHANGE FACTOR"/>
    <property type="match status" value="1"/>
</dbReference>
<dbReference type="Proteomes" id="UP000076858">
    <property type="component" value="Unassembled WGS sequence"/>
</dbReference>
<evidence type="ECO:0000313" key="9">
    <source>
        <dbReference type="Proteomes" id="UP000076858"/>
    </source>
</evidence>
<dbReference type="SMART" id="SM00233">
    <property type="entry name" value="PH"/>
    <property type="match status" value="1"/>
</dbReference>
<evidence type="ECO:0000259" key="5">
    <source>
        <dbReference type="PROSITE" id="PS50009"/>
    </source>
</evidence>
<feature type="compositionally biased region" description="Low complexity" evidence="3">
    <location>
        <begin position="1152"/>
        <end position="1178"/>
    </location>
</feature>
<dbReference type="Gene3D" id="2.30.29.30">
    <property type="entry name" value="Pleckstrin-homology domain (PH domain)/Phosphotyrosine-binding domain (PTB)"/>
    <property type="match status" value="1"/>
</dbReference>
<dbReference type="PROSITE" id="PS50009">
    <property type="entry name" value="RASGEF_CAT"/>
    <property type="match status" value="1"/>
</dbReference>
<dbReference type="InterPro" id="IPR001849">
    <property type="entry name" value="PH_domain"/>
</dbReference>
<dbReference type="InterPro" id="IPR011993">
    <property type="entry name" value="PH-like_dom_sf"/>
</dbReference>
<feature type="region of interest" description="Disordered" evidence="3">
    <location>
        <begin position="1331"/>
        <end position="1387"/>
    </location>
</feature>
<name>A0A164XL06_9CRUS</name>
<dbReference type="SMART" id="SM00147">
    <property type="entry name" value="RasGEF"/>
    <property type="match status" value="1"/>
</dbReference>
<accession>A0A164XL06</accession>
<dbReference type="InterPro" id="IPR000651">
    <property type="entry name" value="Ras-like_Gua-exchang_fac_N"/>
</dbReference>
<proteinExistence type="predicted"/>
<protein>
    <submittedName>
        <fullName evidence="8">SON of sevenless protein</fullName>
    </submittedName>
</protein>
<dbReference type="Pfam" id="PF00169">
    <property type="entry name" value="PH"/>
    <property type="match status" value="1"/>
</dbReference>
<dbReference type="SMART" id="SM00229">
    <property type="entry name" value="RasGEFN"/>
    <property type="match status" value="1"/>
</dbReference>
<dbReference type="GO" id="GO:0003677">
    <property type="term" value="F:DNA binding"/>
    <property type="evidence" value="ECO:0007669"/>
    <property type="project" value="InterPro"/>
</dbReference>
<feature type="compositionally biased region" description="Low complexity" evidence="3">
    <location>
        <begin position="1195"/>
        <end position="1207"/>
    </location>
</feature>
<dbReference type="PROSITE" id="PS50010">
    <property type="entry name" value="DH_2"/>
    <property type="match status" value="1"/>
</dbReference>
<dbReference type="InterPro" id="IPR019804">
    <property type="entry name" value="Ras_G-nucl-exch_fac_CS"/>
</dbReference>
<comment type="caution">
    <text evidence="8">The sequence shown here is derived from an EMBL/GenBank/DDBJ whole genome shotgun (WGS) entry which is preliminary data.</text>
</comment>
<dbReference type="Gene3D" id="1.20.900.10">
    <property type="entry name" value="Dbl homology (DH) domain"/>
    <property type="match status" value="1"/>
</dbReference>
<dbReference type="SUPFAM" id="SSF48366">
    <property type="entry name" value="Ras GEF"/>
    <property type="match status" value="1"/>
</dbReference>
<gene>
    <name evidence="8" type="ORF">APZ42_020280</name>
</gene>
<dbReference type="Gene3D" id="1.10.840.10">
    <property type="entry name" value="Ras guanine-nucleotide exchange factors catalytic domain"/>
    <property type="match status" value="1"/>
</dbReference>
<dbReference type="CDD" id="cd22915">
    <property type="entry name" value="HFD_SOS1_rpt2"/>
    <property type="match status" value="1"/>
</dbReference>
<dbReference type="CDD" id="cd01261">
    <property type="entry name" value="PH_SOS"/>
    <property type="match status" value="1"/>
</dbReference>
<dbReference type="InterPro" id="IPR008937">
    <property type="entry name" value="Ras-like_GEF"/>
</dbReference>
<feature type="region of interest" description="Disordered" evidence="3">
    <location>
        <begin position="1152"/>
        <end position="1211"/>
    </location>
</feature>
<evidence type="ECO:0000256" key="3">
    <source>
        <dbReference type="SAM" id="MobiDB-lite"/>
    </source>
</evidence>
<evidence type="ECO:0000259" key="4">
    <source>
        <dbReference type="PROSITE" id="PS50003"/>
    </source>
</evidence>
<dbReference type="InterPro" id="IPR035899">
    <property type="entry name" value="DBL_dom_sf"/>
</dbReference>
<feature type="domain" description="N-terminal Ras-GEF" evidence="7">
    <location>
        <begin position="642"/>
        <end position="810"/>
    </location>
</feature>
<feature type="compositionally biased region" description="Pro residues" evidence="3">
    <location>
        <begin position="1370"/>
        <end position="1382"/>
    </location>
</feature>
<feature type="compositionally biased region" description="Pro residues" evidence="3">
    <location>
        <begin position="1284"/>
        <end position="1298"/>
    </location>
</feature>
<dbReference type="SUPFAM" id="SSF50729">
    <property type="entry name" value="PH domain-like"/>
    <property type="match status" value="1"/>
</dbReference>
<evidence type="ECO:0000259" key="7">
    <source>
        <dbReference type="PROSITE" id="PS50212"/>
    </source>
</evidence>
<feature type="region of interest" description="Disordered" evidence="3">
    <location>
        <begin position="1105"/>
        <end position="1130"/>
    </location>
</feature>
<dbReference type="EMBL" id="LRGB01000966">
    <property type="protein sequence ID" value="KZS14345.1"/>
    <property type="molecule type" value="Genomic_DNA"/>
</dbReference>
<evidence type="ECO:0000313" key="8">
    <source>
        <dbReference type="EMBL" id="KZS14345.1"/>
    </source>
</evidence>
<dbReference type="InterPro" id="IPR002119">
    <property type="entry name" value="Histone_H2A"/>
</dbReference>
<dbReference type="GO" id="GO:0046982">
    <property type="term" value="F:protein heterodimerization activity"/>
    <property type="evidence" value="ECO:0007669"/>
    <property type="project" value="InterPro"/>
</dbReference>
<dbReference type="GO" id="GO:0005886">
    <property type="term" value="C:plasma membrane"/>
    <property type="evidence" value="ECO:0007669"/>
    <property type="project" value="TreeGrafter"/>
</dbReference>
<organism evidence="8 9">
    <name type="scientific">Daphnia magna</name>
    <dbReference type="NCBI Taxonomy" id="35525"/>
    <lineage>
        <taxon>Eukaryota</taxon>
        <taxon>Metazoa</taxon>
        <taxon>Ecdysozoa</taxon>
        <taxon>Arthropoda</taxon>
        <taxon>Crustacea</taxon>
        <taxon>Branchiopoda</taxon>
        <taxon>Diplostraca</taxon>
        <taxon>Cladocera</taxon>
        <taxon>Anomopoda</taxon>
        <taxon>Daphniidae</taxon>
        <taxon>Daphnia</taxon>
    </lineage>
</organism>
<feature type="region of interest" description="Disordered" evidence="3">
    <location>
        <begin position="1240"/>
        <end position="1304"/>
    </location>
</feature>
<dbReference type="PROSITE" id="PS00720">
    <property type="entry name" value="RASGEF"/>
    <property type="match status" value="1"/>
</dbReference>
<dbReference type="PRINTS" id="PR00620">
    <property type="entry name" value="HISTONEH2A"/>
</dbReference>
<feature type="compositionally biased region" description="Pro residues" evidence="3">
    <location>
        <begin position="1240"/>
        <end position="1261"/>
    </location>
</feature>
<dbReference type="InterPro" id="IPR000219">
    <property type="entry name" value="DH_dom"/>
</dbReference>
<feature type="region of interest" description="Disordered" evidence="3">
    <location>
        <begin position="1443"/>
        <end position="1537"/>
    </location>
</feature>
<dbReference type="InterPro" id="IPR009072">
    <property type="entry name" value="Histone-fold"/>
</dbReference>
<dbReference type="GO" id="GO:0007265">
    <property type="term" value="P:Ras protein signal transduction"/>
    <property type="evidence" value="ECO:0007669"/>
    <property type="project" value="TreeGrafter"/>
</dbReference>
<keyword evidence="1 2" id="KW-0344">Guanine-nucleotide releasing factor</keyword>
<dbReference type="Pfam" id="PF00621">
    <property type="entry name" value="RhoGEF"/>
    <property type="match status" value="1"/>
</dbReference>
<sequence>MFSSSNVPVTEGLLYDFDDEENALKWKGVFVASLHKVLNQVHPTLKAKDDALEYVERLILKLLGMLCARPPPHTVQDVEERVQKTFPNPIDRWAISEAQAALEKGKKKSPIVLPVDKVHNLLQKEVLQYKVDHQVSLYVVAVLEYISADMLKLAGNYVKNIRHVKVASQDIKVAMCADKVLMDLFHQDDDDQLSIEDEPLTPSTSGVPGAIGGTGLSGGPSPTTVTYDQVVRDLIQEERQYLRDLHLIMKVFREQLATLAPPPSPAELDAIFSNIEEIYELTVTLLGSLEDTLEMAEEPHQATAPPVGSCFEELAEAAEFDVYDRYAKDVLSPACRETLQAVLSRPDVGHSLQTGGHGFREAVRYYLPKLLLTPVYHCFTYFDVVRFLHRLSVSKEDRESLEQVEGLLKPLQVELERLLSFSGVGVSLPKRKPSETGGIGPAGPLVRTGLLGGPRSSRPAALCKLQELQRSIDGWECKEAGPACNEFIYEGQIGKVGAGKRLTERYAFLFDGLLLLCKASGHGRRSSAASPGGEYRLKEKFFIRKVEILDREDTDDLRNAFEVAPRQQPHCVLSARTAEEKANWMAALVMLNTKSMLERTLDVILLDEERKHPLRLPPPSIYRFAEEDSETNLVLETRENGGVPLIKGATLLKLVERLTYHMYADPMLVRTFLTTYRSFCSPTELLELLIERFEMPEPPWDETGGGLVGNSGLSGLGVDSGNNVNGTVEEPDLLEPTSREDVKRFRKQYMQPVQFRVLNVLRHWVDHHFYDFERDPGLLQRLQGFLDGVARGKFVRKWVESIHKIVARRLECCGRGGRGSQAEEQREITFGFDRSPPPIEWHLNCTEDEWDLMTLHPIEIARQLTLLEFDLYRAVKPSELVGSVWTKKDKEQRSPNLLRMIHHTTNVTRWFEKTIVETANFEERLAVISRILEILIVLQELNNFNGVIEVVSAMGSASVHRLTLSLQAIGPKLDKALEEAKELSADHFRKYQEKLRSINPPCVPFFGMYLTNILHIEEGNPDFLPRPSPSSNREGLINFSKRRKVAEITSEIQTYQNQPYCLSLAPRIRHFLEVLNPFEDLNETEISNYLYQASLEVEPRGCKQPIKAPRKWPDAKLKSPGIKPRSHLSRHIPHPLPSMSFFASNQRLSAISGSDDSSSLHSDQRSGAGSSSIAGSTSIHDHPIMESSGMTRGNTPTTPSTPLTPTTHQNSDNCVFAPVLIGGGLVTPLSASSFISLSPGPPPPPYPAPTRPLSPLPPPLPPRRKRESSLGDVSPKVKQAPDAPTLPPRDSSPPPPLPPRRDVLANAANGSNAVISGAGATPLSTLPRAHSVAALSSSATSSGRTAPTSPHIPPRPHHRDSHHHPHHHPPPPPPQHHPPPLPLLNSNETFQNHSAFRFPPAPPPPCNNIMGLGDRNVAGTNELAGGGAPMPPALSRRHSAMDVSPSMSATGVPLSPSPFHPHLGTSTVGQAAAPAPPLPSLNPPPSPLVPIPPRRYSTMLQHNGSTGGPTIHSPPLLPPPPAAVAPSIMAEPRSTCR</sequence>
<dbReference type="SUPFAM" id="SSF48065">
    <property type="entry name" value="DBL homology domain (DH-domain)"/>
    <property type="match status" value="1"/>
</dbReference>
<dbReference type="STRING" id="35525.A0A164XL06"/>
<dbReference type="CDD" id="cd22914">
    <property type="entry name" value="HFD_SOS1_rpt1"/>
    <property type="match status" value="1"/>
</dbReference>
<keyword evidence="9" id="KW-1185">Reference proteome</keyword>
<dbReference type="Pfam" id="PF00617">
    <property type="entry name" value="RasGEF"/>
    <property type="match status" value="1"/>
</dbReference>
<dbReference type="FunFam" id="1.10.20.10:FF:000029">
    <property type="entry name" value="son of sevenless homolog 1 isoform X1"/>
    <property type="match status" value="1"/>
</dbReference>
<feature type="compositionally biased region" description="Basic residues" evidence="3">
    <location>
        <begin position="1354"/>
        <end position="1369"/>
    </location>
</feature>
<dbReference type="PROSITE" id="PS50212">
    <property type="entry name" value="RASGEF_NTER"/>
    <property type="match status" value="1"/>
</dbReference>
<evidence type="ECO:0000259" key="6">
    <source>
        <dbReference type="PROSITE" id="PS50010"/>
    </source>
</evidence>
<feature type="domain" description="DH" evidence="6">
    <location>
        <begin position="226"/>
        <end position="418"/>
    </location>
</feature>
<reference evidence="8 9" key="1">
    <citation type="submission" date="2016-03" db="EMBL/GenBank/DDBJ databases">
        <title>EvidentialGene: Evidence-directed Construction of Genes on Genomes.</title>
        <authorList>
            <person name="Gilbert D.G."/>
            <person name="Choi J.-H."/>
            <person name="Mockaitis K."/>
            <person name="Colbourne J."/>
            <person name="Pfrender M."/>
        </authorList>
    </citation>
    <scope>NUCLEOTIDE SEQUENCE [LARGE SCALE GENOMIC DNA]</scope>
    <source>
        <strain evidence="8 9">Xinb3</strain>
        <tissue evidence="8">Complete organism</tissue>
    </source>
</reference>
<dbReference type="CDD" id="cd00160">
    <property type="entry name" value="RhoGEF"/>
    <property type="match status" value="1"/>
</dbReference>
<feature type="compositionally biased region" description="Pro residues" evidence="3">
    <location>
        <begin position="1474"/>
        <end position="1493"/>
    </location>
</feature>
<dbReference type="CDD" id="cd06224">
    <property type="entry name" value="REM"/>
    <property type="match status" value="1"/>
</dbReference>
<dbReference type="GO" id="GO:0000786">
    <property type="term" value="C:nucleosome"/>
    <property type="evidence" value="ECO:0007669"/>
    <property type="project" value="InterPro"/>
</dbReference>
<dbReference type="PROSITE" id="PS50003">
    <property type="entry name" value="PH_DOMAIN"/>
    <property type="match status" value="1"/>
</dbReference>
<dbReference type="CDD" id="cd00155">
    <property type="entry name" value="RasGEF"/>
    <property type="match status" value="1"/>
</dbReference>
<dbReference type="Gene3D" id="1.20.870.10">
    <property type="entry name" value="Son of sevenless (SoS) protein Chain: S domain 1"/>
    <property type="match status" value="1"/>
</dbReference>
<dbReference type="InterPro" id="IPR001895">
    <property type="entry name" value="RASGEF_cat_dom"/>
</dbReference>
<feature type="compositionally biased region" description="Low complexity" evidence="3">
    <location>
        <begin position="1331"/>
        <end position="1349"/>
    </location>
</feature>
<feature type="domain" description="PH" evidence="4">
    <location>
        <begin position="486"/>
        <end position="593"/>
    </location>
</feature>
<dbReference type="Gene3D" id="6.10.250.3060">
    <property type="match status" value="1"/>
</dbReference>
<dbReference type="PANTHER" id="PTHR23113:SF363">
    <property type="entry name" value="PROTEIN SON OF SEVENLESS"/>
    <property type="match status" value="1"/>
</dbReference>
<dbReference type="Gene3D" id="1.10.20.10">
    <property type="entry name" value="Histone, subunit A"/>
    <property type="match status" value="1"/>
</dbReference>
<dbReference type="GO" id="GO:0030527">
    <property type="term" value="F:structural constituent of chromatin"/>
    <property type="evidence" value="ECO:0007669"/>
    <property type="project" value="InterPro"/>
</dbReference>
<dbReference type="SMART" id="SM00325">
    <property type="entry name" value="RhoGEF"/>
    <property type="match status" value="1"/>
</dbReference>
<dbReference type="Pfam" id="PF00618">
    <property type="entry name" value="RasGEF_N"/>
    <property type="match status" value="1"/>
</dbReference>
<dbReference type="InterPro" id="IPR036964">
    <property type="entry name" value="RASGEF_cat_dom_sf"/>
</dbReference>
<evidence type="ECO:0000256" key="1">
    <source>
        <dbReference type="ARBA" id="ARBA00022658"/>
    </source>
</evidence>
<dbReference type="SUPFAM" id="SSF47113">
    <property type="entry name" value="Histone-fold"/>
    <property type="match status" value="1"/>
</dbReference>
<dbReference type="OrthoDB" id="546434at2759"/>
<evidence type="ECO:0000256" key="2">
    <source>
        <dbReference type="PROSITE-ProRule" id="PRU00168"/>
    </source>
</evidence>